<reference evidence="2" key="1">
    <citation type="submission" date="2020-05" db="EMBL/GenBank/DDBJ databases">
        <authorList>
            <person name="Chiriac C."/>
            <person name="Salcher M."/>
            <person name="Ghai R."/>
            <person name="Kavagutti S V."/>
        </authorList>
    </citation>
    <scope>NUCLEOTIDE SEQUENCE</scope>
</reference>
<evidence type="ECO:0000256" key="1">
    <source>
        <dbReference type="SAM" id="MobiDB-lite"/>
    </source>
</evidence>
<organism evidence="2">
    <name type="scientific">uncultured Caudovirales phage</name>
    <dbReference type="NCBI Taxonomy" id="2100421"/>
    <lineage>
        <taxon>Viruses</taxon>
        <taxon>Duplodnaviria</taxon>
        <taxon>Heunggongvirae</taxon>
        <taxon>Uroviricota</taxon>
        <taxon>Caudoviricetes</taxon>
        <taxon>Peduoviridae</taxon>
        <taxon>Maltschvirus</taxon>
        <taxon>Maltschvirus maltsch</taxon>
    </lineage>
</organism>
<sequence length="1323" mass="136210">MSGYTDGLPKGPQPESESVSVTLASDQGSLSIAGAVTITDGINSVAVVPGSSTPSVSNPALNVVISPNQPPISVTISGGVDRTASGSITNTQAIDIDTNSAGTCGITISGTWTGQIDFEASVDSVNWISILASIPNDGTEAFTLVNGTWTVACAGFQRVRAIGNTVLTGSATVFMNASTSQQVVSIVNPLPTGTNTIGKVDQGTKGALSNAWPVQVSDGTNTMPAGDAIARSVYVALTDGFDTALITLAGALKIDGSSVDQPITAASLPLPSGAAQDSTLTGGTQKAIVRGGAKGLTTASDVTSTSEGSNNQALDVQIYHSGVAKDPTQIRALTNSDIVTAEQATAGNLNATVVQSTGSNLHTVIDSGAVTVSQNTASNLNANVSQATGTNLHTVVDSGAVTVSQNTASNLNANVSQATGTNLHTVVDSGAVTVSQGTASNLNANVSQATGTNLHTVVDSGAVTVSQGTSSNLKAVVDQGTAAALNAPWTVKVTDGTNTFPTMDVAARAGFEKITDGTNTAAVKAASTASASTDPALVVSLSPNNSALYGAINSSWHGDPSSYLTTNKRQLSIASDGRLETFGSVTSDAGSFRDDFIGTALTSSIGTVTFVNNSTDIVGVGTSFTTTVKVGQWIKKNADSETLYVEVDKVNSDTSITLLTAYQGTSTSEAAVTSNWHTSTGSGGSITVASSVVNLASGVTSGQNSHIHRSGDYLPFTCRVYASISQRIANQSGSIGFRSDHDTPAIRAEVNFTGTDNTKADFITSSSSAAADIQTTTLSLPNLGTTNTQHTYKIELAQAQAILSIDEIICAIHELHIPGPYDSLDLYAGIVNTATAAGSTTLSVDSVYFSNVDRVEISSEFNGQPLNVQIVGKTAAGVQIPIRSTSSNDLSVEIDGSNVSAFGDIITAPNYPIMQFDFVTLPVTAGVMNQIGGAYITNSATAGVNNGRLALATGVNSAGSSVYISAKAARYRAGQGVTARFTAAWATSAASSTQVIGMCAPVLTWTGAPAAPGQPITAVAVGDGFFFGYDGTSFGIRHKNSRTSLDTWYPQTEWNIDKCDGTGGIYNGSGFNWDKTKGNVMMIRYPYLGYGNIKFFVQHDRTGAWIMCHIIKYTNTTAEVQVNNPSFNFFAQVINAGSTTNLTMYVGSVGVLLSGEQQFLGPQFAYDARLSVSQAELPVMSVRNCTSLNGVPNKGMIRLRSMSVSGDGANTDCRIRIRRNATLTNATFAIPVYGTITASSVGYILTAAQSCATIDIAATAVAAVSAGAVDVLFNTVIARNTGYQIDLTPFDIFIVPGDTATVTAICGANSNLIQVALNWNEDT</sequence>
<protein>
    <submittedName>
        <fullName evidence="2">Uncharacterized protein</fullName>
    </submittedName>
</protein>
<dbReference type="EMBL" id="LR797252">
    <property type="protein sequence ID" value="CAB4196599.1"/>
    <property type="molecule type" value="Genomic_DNA"/>
</dbReference>
<evidence type="ECO:0000313" key="2">
    <source>
        <dbReference type="EMBL" id="CAB4196599.1"/>
    </source>
</evidence>
<name>A0A6J5RHW8_9CAUD</name>
<accession>A0A6J5RHW8</accession>
<feature type="region of interest" description="Disordered" evidence="1">
    <location>
        <begin position="1"/>
        <end position="22"/>
    </location>
</feature>
<gene>
    <name evidence="2" type="ORF">UFOVP1290_119</name>
</gene>
<proteinExistence type="predicted"/>